<dbReference type="PANTHER" id="PTHR10328">
    <property type="entry name" value="PROTEIN MAX MYC-ASSOCIATED FACTOR X"/>
    <property type="match status" value="1"/>
</dbReference>
<feature type="compositionally biased region" description="Low complexity" evidence="7">
    <location>
        <begin position="388"/>
        <end position="408"/>
    </location>
</feature>
<feature type="compositionally biased region" description="Polar residues" evidence="7">
    <location>
        <begin position="52"/>
        <end position="61"/>
    </location>
</feature>
<evidence type="ECO:0000256" key="2">
    <source>
        <dbReference type="ARBA" id="ARBA00023125"/>
    </source>
</evidence>
<dbReference type="SUPFAM" id="SSF47459">
    <property type="entry name" value="HLH, helix-loop-helix DNA-binding domain"/>
    <property type="match status" value="1"/>
</dbReference>
<evidence type="ECO:0000256" key="4">
    <source>
        <dbReference type="ARBA" id="ARBA00023163"/>
    </source>
</evidence>
<keyword evidence="2" id="KW-0238">DNA-binding</keyword>
<comment type="caution">
    <text evidence="9">The sequence shown here is derived from an EMBL/GenBank/DDBJ whole genome shotgun (WGS) entry which is preliminary data.</text>
</comment>
<evidence type="ECO:0000256" key="5">
    <source>
        <dbReference type="ARBA" id="ARBA00023242"/>
    </source>
</evidence>
<feature type="region of interest" description="Disordered" evidence="7">
    <location>
        <begin position="211"/>
        <end position="235"/>
    </location>
</feature>
<dbReference type="GO" id="GO:0003677">
    <property type="term" value="F:DNA binding"/>
    <property type="evidence" value="ECO:0007669"/>
    <property type="project" value="UniProtKB-KW"/>
</dbReference>
<keyword evidence="6" id="KW-0175">Coiled coil</keyword>
<proteinExistence type="predicted"/>
<dbReference type="Proteomes" id="UP001050691">
    <property type="component" value="Unassembled WGS sequence"/>
</dbReference>
<dbReference type="EMBL" id="BPWL01000012">
    <property type="protein sequence ID" value="GJJ16016.1"/>
    <property type="molecule type" value="Genomic_DNA"/>
</dbReference>
<dbReference type="GO" id="GO:0003700">
    <property type="term" value="F:DNA-binding transcription factor activity"/>
    <property type="evidence" value="ECO:0007669"/>
    <property type="project" value="TreeGrafter"/>
</dbReference>
<keyword evidence="3" id="KW-0010">Activator</keyword>
<dbReference type="GO" id="GO:0090575">
    <property type="term" value="C:RNA polymerase II transcription regulator complex"/>
    <property type="evidence" value="ECO:0007669"/>
    <property type="project" value="TreeGrafter"/>
</dbReference>
<feature type="compositionally biased region" description="Gly residues" evidence="7">
    <location>
        <begin position="443"/>
        <end position="454"/>
    </location>
</feature>
<dbReference type="GO" id="GO:0045944">
    <property type="term" value="P:positive regulation of transcription by RNA polymerase II"/>
    <property type="evidence" value="ECO:0007669"/>
    <property type="project" value="TreeGrafter"/>
</dbReference>
<evidence type="ECO:0000256" key="1">
    <source>
        <dbReference type="ARBA" id="ARBA00023015"/>
    </source>
</evidence>
<keyword evidence="5" id="KW-0539">Nucleus</keyword>
<dbReference type="InterPro" id="IPR036638">
    <property type="entry name" value="HLH_DNA-bd_sf"/>
</dbReference>
<evidence type="ECO:0000256" key="7">
    <source>
        <dbReference type="SAM" id="MobiDB-lite"/>
    </source>
</evidence>
<protein>
    <recommendedName>
        <fullName evidence="8">BHLH domain-containing protein</fullName>
    </recommendedName>
</protein>
<dbReference type="Pfam" id="PF00010">
    <property type="entry name" value="HLH"/>
    <property type="match status" value="1"/>
</dbReference>
<evidence type="ECO:0000256" key="3">
    <source>
        <dbReference type="ARBA" id="ARBA00023159"/>
    </source>
</evidence>
<feature type="compositionally biased region" description="Polar residues" evidence="7">
    <location>
        <begin position="457"/>
        <end position="466"/>
    </location>
</feature>
<dbReference type="PANTHER" id="PTHR10328:SF3">
    <property type="entry name" value="PROTEIN MAX"/>
    <property type="match status" value="1"/>
</dbReference>
<keyword evidence="1" id="KW-0805">Transcription regulation</keyword>
<dbReference type="SMART" id="SM00353">
    <property type="entry name" value="HLH"/>
    <property type="match status" value="1"/>
</dbReference>
<gene>
    <name evidence="9" type="ORF">Clacol_010295</name>
</gene>
<feature type="compositionally biased region" description="Basic and acidic residues" evidence="7">
    <location>
        <begin position="71"/>
        <end position="87"/>
    </location>
</feature>
<feature type="coiled-coil region" evidence="6">
    <location>
        <begin position="130"/>
        <end position="157"/>
    </location>
</feature>
<evidence type="ECO:0000259" key="8">
    <source>
        <dbReference type="PROSITE" id="PS50888"/>
    </source>
</evidence>
<feature type="region of interest" description="Disordered" evidence="7">
    <location>
        <begin position="1"/>
        <end position="87"/>
    </location>
</feature>
<feature type="compositionally biased region" description="Polar residues" evidence="7">
    <location>
        <begin position="360"/>
        <end position="381"/>
    </location>
</feature>
<dbReference type="InterPro" id="IPR011598">
    <property type="entry name" value="bHLH_dom"/>
</dbReference>
<name>A0AAV5ATC0_9AGAM</name>
<dbReference type="AlphaFoldDB" id="A0AAV5ATC0"/>
<evidence type="ECO:0000313" key="9">
    <source>
        <dbReference type="EMBL" id="GJJ16016.1"/>
    </source>
</evidence>
<evidence type="ECO:0000256" key="6">
    <source>
        <dbReference type="SAM" id="Coils"/>
    </source>
</evidence>
<feature type="region of interest" description="Disordered" evidence="7">
    <location>
        <begin position="341"/>
        <end position="480"/>
    </location>
</feature>
<dbReference type="GO" id="GO:0046983">
    <property type="term" value="F:protein dimerization activity"/>
    <property type="evidence" value="ECO:0007669"/>
    <property type="project" value="InterPro"/>
</dbReference>
<reference evidence="9" key="1">
    <citation type="submission" date="2021-10" db="EMBL/GenBank/DDBJ databases">
        <title>De novo Genome Assembly of Clathrus columnatus (Basidiomycota, Fungi) Using Illumina and Nanopore Sequence Data.</title>
        <authorList>
            <person name="Ogiso-Tanaka E."/>
            <person name="Itagaki H."/>
            <person name="Hosoya T."/>
            <person name="Hosaka K."/>
        </authorList>
    </citation>
    <scope>NUCLEOTIDE SEQUENCE</scope>
    <source>
        <strain evidence="9">MO-923</strain>
    </source>
</reference>
<dbReference type="CDD" id="cd00083">
    <property type="entry name" value="bHLH_SF"/>
    <property type="match status" value="1"/>
</dbReference>
<accession>A0AAV5ATC0</accession>
<keyword evidence="10" id="KW-1185">Reference proteome</keyword>
<feature type="compositionally biased region" description="Polar residues" evidence="7">
    <location>
        <begin position="418"/>
        <end position="428"/>
    </location>
</feature>
<evidence type="ECO:0000313" key="10">
    <source>
        <dbReference type="Proteomes" id="UP001050691"/>
    </source>
</evidence>
<dbReference type="PROSITE" id="PS50888">
    <property type="entry name" value="BHLH"/>
    <property type="match status" value="1"/>
</dbReference>
<feature type="compositionally biased region" description="Low complexity" evidence="7">
    <location>
        <begin position="14"/>
        <end position="51"/>
    </location>
</feature>
<feature type="domain" description="BHLH" evidence="8">
    <location>
        <begin position="74"/>
        <end position="126"/>
    </location>
</feature>
<organism evidence="9 10">
    <name type="scientific">Clathrus columnatus</name>
    <dbReference type="NCBI Taxonomy" id="1419009"/>
    <lineage>
        <taxon>Eukaryota</taxon>
        <taxon>Fungi</taxon>
        <taxon>Dikarya</taxon>
        <taxon>Basidiomycota</taxon>
        <taxon>Agaricomycotina</taxon>
        <taxon>Agaricomycetes</taxon>
        <taxon>Phallomycetidae</taxon>
        <taxon>Phallales</taxon>
        <taxon>Clathraceae</taxon>
        <taxon>Clathrus</taxon>
    </lineage>
</organism>
<dbReference type="Gene3D" id="4.10.280.10">
    <property type="entry name" value="Helix-loop-helix DNA-binding domain"/>
    <property type="match status" value="1"/>
</dbReference>
<keyword evidence="4" id="KW-0804">Transcription</keyword>
<sequence length="533" mass="56339">MSISVNIPSPSPQTPSSQTTSPTSTSSQSNLSNNANNNNNNNLTAINSSSSKAAPSENNPPTKRKANRRANTAERRATHNAVERQRRETLNSRFLDLAALLPNLATVRRPSKSAIVNSSIALIHSNRRARALAGRELRALDEEALALRREINEWRARARTNPAPGLPHLPPLQSPQRSPEFLALISEATNIDDKIVEEEERRAYLLAEGAANAPDGDYDPEDGDDVHGDWSASSPSDTMNVPIASVQSQTPAQSEWHTAAALQMQYVRQAQAQVAMQQAQAQALQQAQMQAQTMGVRVNNGIGNVNMNAALIAMGMPTNNNGNNNSIGSLGVGPLSMASVSMGQGQPPNAPTWSAHPAFSHSNPHTPIDSQSNPFAFTMSGNGMPDLSFQSQQQQYQSAMHQNFINGFHGHGIHHQRTPPSTSGSVSSAHEDDLIGSPRSIGSGRGSGSVGGKTGSDNASVASTPSPVVPGRQMNPIGNRNMNMNMNPGMAGNIGSMKTGWGLVGPHTTMTNSMMGMGGGGGMGVVPVAGMML</sequence>